<evidence type="ECO:0000256" key="1">
    <source>
        <dbReference type="ARBA" id="ARBA00009350"/>
    </source>
</evidence>
<dbReference type="SUPFAM" id="SSF88659">
    <property type="entry name" value="Sigma3 and sigma4 domains of RNA polymerase sigma factors"/>
    <property type="match status" value="1"/>
</dbReference>
<dbReference type="Proteomes" id="UP000254337">
    <property type="component" value="Chromosome"/>
</dbReference>
<reference evidence="3 4" key="1">
    <citation type="submission" date="2018-05" db="EMBL/GenBank/DDBJ databases">
        <title>Complete genome sequence of Megasphaera sp. AJH120T, isolated from the ceca of a chicken.</title>
        <authorList>
            <person name="Maki J."/>
            <person name="Looft T."/>
        </authorList>
    </citation>
    <scope>NUCLEOTIDE SEQUENCE [LARGE SCALE GENOMIC DNA]</scope>
    <source>
        <strain evidence="3 4">AJH120</strain>
    </source>
</reference>
<dbReference type="EMBL" id="CP029462">
    <property type="protein sequence ID" value="AXL21436.1"/>
    <property type="molecule type" value="Genomic_DNA"/>
</dbReference>
<dbReference type="RefSeq" id="WP_107195338.1">
    <property type="nucleotide sequence ID" value="NZ_CALYAU010000001.1"/>
</dbReference>
<evidence type="ECO:0000313" key="4">
    <source>
        <dbReference type="Proteomes" id="UP000254337"/>
    </source>
</evidence>
<accession>A0A346AZZ3</accession>
<dbReference type="KEGG" id="meg:DKB62_07600"/>
<evidence type="ECO:0000256" key="2">
    <source>
        <dbReference type="HAMAP-Rule" id="MF_00674"/>
    </source>
</evidence>
<dbReference type="InterPro" id="IPR013324">
    <property type="entry name" value="RNA_pol_sigma_r3/r4-like"/>
</dbReference>
<gene>
    <name evidence="3" type="ORF">DKB62_07600</name>
</gene>
<proteinExistence type="inferred from homology"/>
<dbReference type="PANTHER" id="PTHR37478:SF2">
    <property type="entry name" value="UPF0251 PROTEIN TK0562"/>
    <property type="match status" value="1"/>
</dbReference>
<dbReference type="AlphaFoldDB" id="A0A346AZZ3"/>
<dbReference type="HAMAP" id="MF_00674">
    <property type="entry name" value="UPF0251"/>
    <property type="match status" value="1"/>
</dbReference>
<organism evidence="3 4">
    <name type="scientific">Megasphaera stantonii</name>
    <dbReference type="NCBI Taxonomy" id="2144175"/>
    <lineage>
        <taxon>Bacteria</taxon>
        <taxon>Bacillati</taxon>
        <taxon>Bacillota</taxon>
        <taxon>Negativicutes</taxon>
        <taxon>Veillonellales</taxon>
        <taxon>Veillonellaceae</taxon>
        <taxon>Megasphaera</taxon>
    </lineage>
</organism>
<dbReference type="Gene3D" id="1.10.10.10">
    <property type="entry name" value="Winged helix-like DNA-binding domain superfamily/Winged helix DNA-binding domain"/>
    <property type="match status" value="1"/>
</dbReference>
<name>A0A346AZZ3_9FIRM</name>
<protein>
    <recommendedName>
        <fullName evidence="2">UPF0251 protein DKB62_07600</fullName>
    </recommendedName>
</protein>
<comment type="similarity">
    <text evidence="1 2">Belongs to the UPF0251 family.</text>
</comment>
<keyword evidence="4" id="KW-1185">Reference proteome</keyword>
<dbReference type="InterPro" id="IPR036388">
    <property type="entry name" value="WH-like_DNA-bd_sf"/>
</dbReference>
<dbReference type="Pfam" id="PF02001">
    <property type="entry name" value="DUF134"/>
    <property type="match status" value="1"/>
</dbReference>
<evidence type="ECO:0000313" key="3">
    <source>
        <dbReference type="EMBL" id="AXL21436.1"/>
    </source>
</evidence>
<dbReference type="InterPro" id="IPR002852">
    <property type="entry name" value="UPF0251"/>
</dbReference>
<dbReference type="PANTHER" id="PTHR37478">
    <property type="match status" value="1"/>
</dbReference>
<dbReference type="OrthoDB" id="280278at2"/>
<sequence length="122" mass="13431">MPRPPRCRRVCSLPKAGEFAPSGCAADAEVIIMRIDEYEVIRLIDLLGLTQEQCAAQMDVSRTTVTGIYDGARRKLADALVHGKRLLIEGGHIQLCEHAGSCRHTRCQAGKCNPKKENDSNE</sequence>